<evidence type="ECO:0000256" key="1">
    <source>
        <dbReference type="SAM" id="Coils"/>
    </source>
</evidence>
<organism evidence="2 3">
    <name type="scientific">Comamonas nitrativorans</name>
    <dbReference type="NCBI Taxonomy" id="108437"/>
    <lineage>
        <taxon>Bacteria</taxon>
        <taxon>Pseudomonadati</taxon>
        <taxon>Pseudomonadota</taxon>
        <taxon>Betaproteobacteria</taxon>
        <taxon>Burkholderiales</taxon>
        <taxon>Comamonadaceae</taxon>
        <taxon>Comamonas</taxon>
    </lineage>
</organism>
<dbReference type="SUPFAM" id="SSF101082">
    <property type="entry name" value="Typo IV secretion system protein TraC"/>
    <property type="match status" value="1"/>
</dbReference>
<reference evidence="3" key="1">
    <citation type="journal article" date="2019" name="Int. J. Syst. Evol. Microbiol.">
        <title>The Global Catalogue of Microorganisms (GCM) 10K type strain sequencing project: providing services to taxonomists for standard genome sequencing and annotation.</title>
        <authorList>
            <consortium name="The Broad Institute Genomics Platform"/>
            <consortium name="The Broad Institute Genome Sequencing Center for Infectious Disease"/>
            <person name="Wu L."/>
            <person name="Ma J."/>
        </authorList>
    </citation>
    <scope>NUCLEOTIDE SEQUENCE [LARGE SCALE GENOMIC DNA]</scope>
    <source>
        <strain evidence="3">JCM 11650</strain>
    </source>
</reference>
<sequence>MSTIKVLAVLGVAGWMIFGNHEAKAQIPVTDGASIAQQIAAQVETIAKWKMQYDQMTSQINQMKQQYESLTGSRGLGNILNNPALREYLPADWQGVYDAVKTGGYAGLSGRAQSIYEDTKAFDACAHFKIADQRTACETQAVKGAQDKAFALDAYDKAKSRLNQIDLLMAKINDTPDPKAIAELQGRIAAEQAMIQNEQTKLQMYAMVAAAEDRLQEQRAHEMNVRDAAKRDGLKVKPMNFSLRP</sequence>
<dbReference type="NCBIfam" id="TIGR02791">
    <property type="entry name" value="VirB5"/>
    <property type="match status" value="1"/>
</dbReference>
<dbReference type="InterPro" id="IPR023220">
    <property type="entry name" value="T4SS_VirB5-domain"/>
</dbReference>
<name>A0ABV9GVV6_9BURK</name>
<gene>
    <name evidence="2" type="primary">virB5</name>
    <name evidence="2" type="ORF">ACFO3A_08835</name>
</gene>
<accession>A0ABV9GVV6</accession>
<dbReference type="CDD" id="cd14262">
    <property type="entry name" value="VirB5_like"/>
    <property type="match status" value="1"/>
</dbReference>
<evidence type="ECO:0000313" key="3">
    <source>
        <dbReference type="Proteomes" id="UP001595967"/>
    </source>
</evidence>
<keyword evidence="1" id="KW-0175">Coiled coil</keyword>
<comment type="caution">
    <text evidence="2">The sequence shown here is derived from an EMBL/GenBank/DDBJ whole genome shotgun (WGS) entry which is preliminary data.</text>
</comment>
<dbReference type="EMBL" id="JBHSEW010000006">
    <property type="protein sequence ID" value="MFC4622319.1"/>
    <property type="molecule type" value="Genomic_DNA"/>
</dbReference>
<dbReference type="InterPro" id="IPR014158">
    <property type="entry name" value="T4SS_VirB5"/>
</dbReference>
<dbReference type="Pfam" id="PF07996">
    <property type="entry name" value="T4SS"/>
    <property type="match status" value="1"/>
</dbReference>
<proteinExistence type="predicted"/>
<evidence type="ECO:0000313" key="2">
    <source>
        <dbReference type="EMBL" id="MFC4622319.1"/>
    </source>
</evidence>
<protein>
    <submittedName>
        <fullName evidence="2">P-type DNA transfer protein VirB5</fullName>
    </submittedName>
</protein>
<dbReference type="RefSeq" id="WP_377725725.1">
    <property type="nucleotide sequence ID" value="NZ_JBHSEW010000006.1"/>
</dbReference>
<dbReference type="Gene3D" id="1.20.58.430">
    <property type="entry name" value="Type IV secretion system, VirB5-domain"/>
    <property type="match status" value="1"/>
</dbReference>
<dbReference type="Proteomes" id="UP001595967">
    <property type="component" value="Unassembled WGS sequence"/>
</dbReference>
<keyword evidence="3" id="KW-1185">Reference proteome</keyword>
<feature type="coiled-coil region" evidence="1">
    <location>
        <begin position="46"/>
        <end position="73"/>
    </location>
</feature>